<reference evidence="3" key="1">
    <citation type="submission" date="2011-08" db="EMBL/GenBank/DDBJ databases">
        <authorList>
            <person name="Rombauts S."/>
        </authorList>
    </citation>
    <scope>NUCLEOTIDE SEQUENCE</scope>
    <source>
        <strain evidence="3">London</strain>
    </source>
</reference>
<protein>
    <submittedName>
        <fullName evidence="2">Uncharacterized protein</fullName>
    </submittedName>
</protein>
<evidence type="ECO:0000256" key="1">
    <source>
        <dbReference type="SAM" id="MobiDB-lite"/>
    </source>
</evidence>
<name>T1KKD4_TETUR</name>
<feature type="region of interest" description="Disordered" evidence="1">
    <location>
        <begin position="17"/>
        <end position="37"/>
    </location>
</feature>
<dbReference type="EnsemblMetazoa" id="tetur13g03340.1">
    <property type="protein sequence ID" value="tetur13g03340.1"/>
    <property type="gene ID" value="tetur13g03340"/>
</dbReference>
<dbReference type="AlphaFoldDB" id="T1KKD4"/>
<evidence type="ECO:0000313" key="3">
    <source>
        <dbReference type="Proteomes" id="UP000015104"/>
    </source>
</evidence>
<sequence length="64" mass="7388">MAFIIYFDNTGINKKHKKTLKSETNTNKKSEQNFQSNPKIVTRNVTININLSQSVRDENKSDIC</sequence>
<accession>T1KKD4</accession>
<dbReference type="HOGENOM" id="CLU_2870459_0_0_1"/>
<organism evidence="2 3">
    <name type="scientific">Tetranychus urticae</name>
    <name type="common">Two-spotted spider mite</name>
    <dbReference type="NCBI Taxonomy" id="32264"/>
    <lineage>
        <taxon>Eukaryota</taxon>
        <taxon>Metazoa</taxon>
        <taxon>Ecdysozoa</taxon>
        <taxon>Arthropoda</taxon>
        <taxon>Chelicerata</taxon>
        <taxon>Arachnida</taxon>
        <taxon>Acari</taxon>
        <taxon>Acariformes</taxon>
        <taxon>Trombidiformes</taxon>
        <taxon>Prostigmata</taxon>
        <taxon>Eleutherengona</taxon>
        <taxon>Raphignathae</taxon>
        <taxon>Tetranychoidea</taxon>
        <taxon>Tetranychidae</taxon>
        <taxon>Tetranychus</taxon>
    </lineage>
</organism>
<keyword evidence="3" id="KW-1185">Reference proteome</keyword>
<evidence type="ECO:0000313" key="2">
    <source>
        <dbReference type="EnsemblMetazoa" id="tetur13g03340.1"/>
    </source>
</evidence>
<reference evidence="2" key="2">
    <citation type="submission" date="2015-06" db="UniProtKB">
        <authorList>
            <consortium name="EnsemblMetazoa"/>
        </authorList>
    </citation>
    <scope>IDENTIFICATION</scope>
</reference>
<dbReference type="EMBL" id="CAEY01000175">
    <property type="status" value="NOT_ANNOTATED_CDS"/>
    <property type="molecule type" value="Genomic_DNA"/>
</dbReference>
<proteinExistence type="predicted"/>
<dbReference type="Proteomes" id="UP000015104">
    <property type="component" value="Unassembled WGS sequence"/>
</dbReference>